<dbReference type="EMBL" id="JACICY010000002">
    <property type="protein sequence ID" value="MBB3860122.1"/>
    <property type="molecule type" value="Genomic_DNA"/>
</dbReference>
<name>A0A7W5ZXS4_9SPHN</name>
<dbReference type="AlphaFoldDB" id="A0A7W5ZXS4"/>
<organism evidence="2 3">
    <name type="scientific">Novosphingobium hassiacum</name>
    <dbReference type="NCBI Taxonomy" id="173676"/>
    <lineage>
        <taxon>Bacteria</taxon>
        <taxon>Pseudomonadati</taxon>
        <taxon>Pseudomonadota</taxon>
        <taxon>Alphaproteobacteria</taxon>
        <taxon>Sphingomonadales</taxon>
        <taxon>Sphingomonadaceae</taxon>
        <taxon>Novosphingobium</taxon>
    </lineage>
</organism>
<protein>
    <submittedName>
        <fullName evidence="2">Uncharacterized protein</fullName>
    </submittedName>
</protein>
<accession>A0A7W5ZXS4</accession>
<feature type="region of interest" description="Disordered" evidence="1">
    <location>
        <begin position="1"/>
        <end position="62"/>
    </location>
</feature>
<dbReference type="Proteomes" id="UP000562395">
    <property type="component" value="Unassembled WGS sequence"/>
</dbReference>
<evidence type="ECO:0000256" key="1">
    <source>
        <dbReference type="SAM" id="MobiDB-lite"/>
    </source>
</evidence>
<gene>
    <name evidence="2" type="ORF">GGQ88_001383</name>
</gene>
<reference evidence="2 3" key="1">
    <citation type="submission" date="2020-08" db="EMBL/GenBank/DDBJ databases">
        <title>Genomic Encyclopedia of Type Strains, Phase IV (KMG-IV): sequencing the most valuable type-strain genomes for metagenomic binning, comparative biology and taxonomic classification.</title>
        <authorList>
            <person name="Goeker M."/>
        </authorList>
    </citation>
    <scope>NUCLEOTIDE SEQUENCE [LARGE SCALE GENOMIC DNA]</scope>
    <source>
        <strain evidence="2 3">DSM 14552</strain>
    </source>
</reference>
<evidence type="ECO:0000313" key="3">
    <source>
        <dbReference type="Proteomes" id="UP000562395"/>
    </source>
</evidence>
<evidence type="ECO:0000313" key="2">
    <source>
        <dbReference type="EMBL" id="MBB3860122.1"/>
    </source>
</evidence>
<sequence>MRNMTPLRHESRAIGCPRSRKPIFADGVSDESDMTAQAGRRAAKDHDTAARKQRTSATESDRHRFVAKNSLFGVEYNFSIRAAGDRG</sequence>
<keyword evidence="3" id="KW-1185">Reference proteome</keyword>
<dbReference type="RefSeq" id="WP_183612363.1">
    <property type="nucleotide sequence ID" value="NZ_JACICY010000002.1"/>
</dbReference>
<proteinExistence type="predicted"/>
<comment type="caution">
    <text evidence="2">The sequence shown here is derived from an EMBL/GenBank/DDBJ whole genome shotgun (WGS) entry which is preliminary data.</text>
</comment>